<dbReference type="CDD" id="cd23787">
    <property type="entry name" value="RWD_CSM1"/>
    <property type="match status" value="1"/>
</dbReference>
<accession>A0A1X2IK62</accession>
<dbReference type="PANTHER" id="PTHR28006:SF1">
    <property type="entry name" value="MONOPOLIN COMPLEX SUBUNIT CSM1"/>
    <property type="match status" value="1"/>
</dbReference>
<dbReference type="OrthoDB" id="2431049at2759"/>
<feature type="coiled-coil region" evidence="1">
    <location>
        <begin position="177"/>
        <end position="204"/>
    </location>
</feature>
<dbReference type="GO" id="GO:0034506">
    <property type="term" value="C:chromosome, centromeric core domain"/>
    <property type="evidence" value="ECO:0007669"/>
    <property type="project" value="TreeGrafter"/>
</dbReference>
<protein>
    <recommendedName>
        <fullName evidence="3">Monopolin complex subunit Csm1/Pcs1 C-terminal domain-containing protein</fullName>
    </recommendedName>
</protein>
<evidence type="ECO:0000313" key="5">
    <source>
        <dbReference type="Proteomes" id="UP000193560"/>
    </source>
</evidence>
<evidence type="ECO:0000259" key="3">
    <source>
        <dbReference type="Pfam" id="PF12539"/>
    </source>
</evidence>
<dbReference type="EMBL" id="MCGE01000009">
    <property type="protein sequence ID" value="ORZ17907.1"/>
    <property type="molecule type" value="Genomic_DNA"/>
</dbReference>
<organism evidence="4 5">
    <name type="scientific">Absidia repens</name>
    <dbReference type="NCBI Taxonomy" id="90262"/>
    <lineage>
        <taxon>Eukaryota</taxon>
        <taxon>Fungi</taxon>
        <taxon>Fungi incertae sedis</taxon>
        <taxon>Mucoromycota</taxon>
        <taxon>Mucoromycotina</taxon>
        <taxon>Mucoromycetes</taxon>
        <taxon>Mucorales</taxon>
        <taxon>Cunninghamellaceae</taxon>
        <taxon>Absidia</taxon>
    </lineage>
</organism>
<feature type="compositionally biased region" description="Basic residues" evidence="2">
    <location>
        <begin position="1"/>
        <end position="10"/>
    </location>
</feature>
<dbReference type="AlphaFoldDB" id="A0A1X2IK62"/>
<dbReference type="PANTHER" id="PTHR28006">
    <property type="entry name" value="MONOPOLIN COMPLEX SUBUNIT CSM1"/>
    <property type="match status" value="1"/>
</dbReference>
<dbReference type="GO" id="GO:0005730">
    <property type="term" value="C:nucleolus"/>
    <property type="evidence" value="ECO:0007669"/>
    <property type="project" value="TreeGrafter"/>
</dbReference>
<evidence type="ECO:0000256" key="2">
    <source>
        <dbReference type="SAM" id="MobiDB-lite"/>
    </source>
</evidence>
<sequence length="321" mass="37534">MSNKLLKKRRYEAVADSTAPTQDDIEMKRKMSSQDQQHQVREVIYLDDDNDEDMPAEQMNPTTPGEIDFLKEELKQLNLRAVQLENRAISAESGYMELKQLKETQVKEHLKEYKLLADRRFKASEVEIQTLKELTEDQAQHLAKMKSRMEMARAELVEFQSGGSSRKAQHEKTVSQYNKYKDRYNATNKKVNFLRAELQSLLKEDELLLRQNSQDVDALPRLRHTLKLYTELAGLEIKDHESNEVWDAYTCSQTGRNGRISYRLTLIKNDKDENQRMARYVPIISESDADILPPYLKEELEFVQSDCSIFFLRITTVMNKT</sequence>
<dbReference type="Proteomes" id="UP000193560">
    <property type="component" value="Unassembled WGS sequence"/>
</dbReference>
<feature type="region of interest" description="Disordered" evidence="2">
    <location>
        <begin position="1"/>
        <end position="39"/>
    </location>
</feature>
<keyword evidence="1" id="KW-0175">Coiled coil</keyword>
<dbReference type="GO" id="GO:0072686">
    <property type="term" value="C:mitotic spindle"/>
    <property type="evidence" value="ECO:0007669"/>
    <property type="project" value="TreeGrafter"/>
</dbReference>
<dbReference type="GO" id="GO:0045144">
    <property type="term" value="P:meiotic sister chromatid segregation"/>
    <property type="evidence" value="ECO:0007669"/>
    <property type="project" value="TreeGrafter"/>
</dbReference>
<feature type="domain" description="Monopolin complex subunit Csm1/Pcs1 C-terminal" evidence="3">
    <location>
        <begin position="225"/>
        <end position="304"/>
    </location>
</feature>
<gene>
    <name evidence="4" type="ORF">BCR42DRAFT_450445</name>
</gene>
<dbReference type="GO" id="GO:0033551">
    <property type="term" value="C:monopolin complex"/>
    <property type="evidence" value="ECO:0007669"/>
    <property type="project" value="InterPro"/>
</dbReference>
<dbReference type="GO" id="GO:1990644">
    <property type="term" value="F:microtubule site clamp"/>
    <property type="evidence" value="ECO:0007669"/>
    <property type="project" value="TreeGrafter"/>
</dbReference>
<dbReference type="InterPro" id="IPR020981">
    <property type="entry name" value="Csm1/Pcs1_C"/>
</dbReference>
<evidence type="ECO:0000313" key="4">
    <source>
        <dbReference type="EMBL" id="ORZ17907.1"/>
    </source>
</evidence>
<reference evidence="4 5" key="1">
    <citation type="submission" date="2016-07" db="EMBL/GenBank/DDBJ databases">
        <title>Pervasive Adenine N6-methylation of Active Genes in Fungi.</title>
        <authorList>
            <consortium name="DOE Joint Genome Institute"/>
            <person name="Mondo S.J."/>
            <person name="Dannebaum R.O."/>
            <person name="Kuo R.C."/>
            <person name="Labutti K."/>
            <person name="Haridas S."/>
            <person name="Kuo A."/>
            <person name="Salamov A."/>
            <person name="Ahrendt S.R."/>
            <person name="Lipzen A."/>
            <person name="Sullivan W."/>
            <person name="Andreopoulos W.B."/>
            <person name="Clum A."/>
            <person name="Lindquist E."/>
            <person name="Daum C."/>
            <person name="Ramamoorthy G.K."/>
            <person name="Gryganskyi A."/>
            <person name="Culley D."/>
            <person name="Magnuson J.K."/>
            <person name="James T.Y."/>
            <person name="O'Malley M.A."/>
            <person name="Stajich J.E."/>
            <person name="Spatafora J.W."/>
            <person name="Visel A."/>
            <person name="Grigoriev I.V."/>
        </authorList>
    </citation>
    <scope>NUCLEOTIDE SEQUENCE [LARGE SCALE GENOMIC DNA]</scope>
    <source>
        <strain evidence="4 5">NRRL 1336</strain>
    </source>
</reference>
<keyword evidence="5" id="KW-1185">Reference proteome</keyword>
<dbReference type="GO" id="GO:0051315">
    <property type="term" value="P:attachment of mitotic spindle microtubules to kinetochore"/>
    <property type="evidence" value="ECO:0007669"/>
    <property type="project" value="TreeGrafter"/>
</dbReference>
<comment type="caution">
    <text evidence="4">The sequence shown here is derived from an EMBL/GenBank/DDBJ whole genome shotgun (WGS) entry which is preliminary data.</text>
</comment>
<dbReference type="Pfam" id="PF12539">
    <property type="entry name" value="Csm1"/>
    <property type="match status" value="1"/>
</dbReference>
<dbReference type="InterPro" id="IPR038608">
    <property type="entry name" value="Csm1/Pcs1_C_sf"/>
</dbReference>
<evidence type="ECO:0000256" key="1">
    <source>
        <dbReference type="SAM" id="Coils"/>
    </source>
</evidence>
<name>A0A1X2IK62_9FUNG</name>
<proteinExistence type="predicted"/>
<feature type="coiled-coil region" evidence="1">
    <location>
        <begin position="67"/>
        <end position="94"/>
    </location>
</feature>
<dbReference type="Gene3D" id="3.90.1150.80">
    <property type="match status" value="1"/>
</dbReference>
<dbReference type="InterPro" id="IPR040349">
    <property type="entry name" value="Csm1/Pcs1"/>
</dbReference>